<proteinExistence type="predicted"/>
<dbReference type="AlphaFoldDB" id="A0A9Q0KYK5"/>
<gene>
    <name evidence="1" type="ORF">NE237_009789</name>
</gene>
<keyword evidence="2" id="KW-1185">Reference proteome</keyword>
<dbReference type="Proteomes" id="UP001141806">
    <property type="component" value="Unassembled WGS sequence"/>
</dbReference>
<protein>
    <submittedName>
        <fullName evidence="1">Uncharacterized protein</fullName>
    </submittedName>
</protein>
<reference evidence="1" key="1">
    <citation type="journal article" date="2023" name="Plant J.">
        <title>The genome of the king protea, Protea cynaroides.</title>
        <authorList>
            <person name="Chang J."/>
            <person name="Duong T.A."/>
            <person name="Schoeman C."/>
            <person name="Ma X."/>
            <person name="Roodt D."/>
            <person name="Barker N."/>
            <person name="Li Z."/>
            <person name="Van de Peer Y."/>
            <person name="Mizrachi E."/>
        </authorList>
    </citation>
    <scope>NUCLEOTIDE SEQUENCE</scope>
    <source>
        <tissue evidence="1">Young leaves</tissue>
    </source>
</reference>
<evidence type="ECO:0000313" key="2">
    <source>
        <dbReference type="Proteomes" id="UP001141806"/>
    </source>
</evidence>
<organism evidence="1 2">
    <name type="scientific">Protea cynaroides</name>
    <dbReference type="NCBI Taxonomy" id="273540"/>
    <lineage>
        <taxon>Eukaryota</taxon>
        <taxon>Viridiplantae</taxon>
        <taxon>Streptophyta</taxon>
        <taxon>Embryophyta</taxon>
        <taxon>Tracheophyta</taxon>
        <taxon>Spermatophyta</taxon>
        <taxon>Magnoliopsida</taxon>
        <taxon>Proteales</taxon>
        <taxon>Proteaceae</taxon>
        <taxon>Protea</taxon>
    </lineage>
</organism>
<comment type="caution">
    <text evidence="1">The sequence shown here is derived from an EMBL/GenBank/DDBJ whole genome shotgun (WGS) entry which is preliminary data.</text>
</comment>
<evidence type="ECO:0000313" key="1">
    <source>
        <dbReference type="EMBL" id="KAJ4979009.1"/>
    </source>
</evidence>
<name>A0A9Q0KYK5_9MAGN</name>
<dbReference type="EMBL" id="JAMYWD010000002">
    <property type="protein sequence ID" value="KAJ4979009.1"/>
    <property type="molecule type" value="Genomic_DNA"/>
</dbReference>
<accession>A0A9Q0KYK5</accession>
<sequence length="195" mass="20960">MVVSVSGGAGDTMTMISSLPINNLAGVFPVGNRNFQYRQPISHMGDHSGVVSNPHLLSSLTSMVVLGGPEMVNDSGPDGSRYTFLERPRVDLGRFLSFPYPNIENPILGNNIGGYNSNEGNNIIKERKKSITKRHCVQAREKGKGLASDVRQVSQADAFALNVETGASPKGQPKNTRSFVVALSGMPDLNSFLNL</sequence>